<dbReference type="PANTHER" id="PTHR37166:SF1">
    <property type="entry name" value="PROTEIN FLAG"/>
    <property type="match status" value="1"/>
</dbReference>
<dbReference type="EMBL" id="BDQM01000013">
    <property type="protein sequence ID" value="GAW96284.1"/>
    <property type="molecule type" value="Genomic_DNA"/>
</dbReference>
<dbReference type="InterPro" id="IPR005186">
    <property type="entry name" value="FlaG"/>
</dbReference>
<name>A0ABQ0MV86_9GAMM</name>
<sequence length="141" mass="15142">MSTIASTTDIALPNLTAELNKSVDSAVKAVEATVKTSDLTVNELASDEQSSAVSLSEQAKELKQAPLTTEQLEKVAQQLQEFVGNMNRGLEFSVDKDSGRDVIKVIDKNSGELVKQFPSEEVLTLVAKLSEMVGAFIDAKV</sequence>
<dbReference type="Pfam" id="PF03646">
    <property type="entry name" value="FlaG"/>
    <property type="match status" value="1"/>
</dbReference>
<reference evidence="1 2" key="1">
    <citation type="submission" date="2017-06" db="EMBL/GenBank/DDBJ databases">
        <title>Whole Genome Sequences of Colwellia marinimaniae MTCD1.</title>
        <authorList>
            <person name="Kusumoto H."/>
            <person name="Inoue M."/>
            <person name="Tanikawa K."/>
            <person name="Maeji H."/>
            <person name="Cameron J.H."/>
            <person name="Bartlett D.H."/>
        </authorList>
    </citation>
    <scope>NUCLEOTIDE SEQUENCE [LARGE SCALE GENOMIC DNA]</scope>
    <source>
        <strain evidence="1 2">MTCD1</strain>
    </source>
</reference>
<dbReference type="Gene3D" id="3.30.160.170">
    <property type="entry name" value="FlaG-like"/>
    <property type="match status" value="1"/>
</dbReference>
<accession>A0ABQ0MV86</accession>
<dbReference type="InterPro" id="IPR035924">
    <property type="entry name" value="FlaG-like_sf"/>
</dbReference>
<evidence type="ECO:0000313" key="2">
    <source>
        <dbReference type="Proteomes" id="UP000197068"/>
    </source>
</evidence>
<keyword evidence="2" id="KW-1185">Reference proteome</keyword>
<comment type="caution">
    <text evidence="1">The sequence shown here is derived from an EMBL/GenBank/DDBJ whole genome shotgun (WGS) entry which is preliminary data.</text>
</comment>
<dbReference type="PANTHER" id="PTHR37166">
    <property type="entry name" value="PROTEIN FLAG"/>
    <property type="match status" value="1"/>
</dbReference>
<gene>
    <name evidence="1" type="primary">flaG</name>
    <name evidence="1" type="ORF">MTCD1_01898</name>
</gene>
<protein>
    <submittedName>
        <fullName evidence="1">Protein FlaG</fullName>
    </submittedName>
</protein>
<proteinExistence type="predicted"/>
<evidence type="ECO:0000313" key="1">
    <source>
        <dbReference type="EMBL" id="GAW96284.1"/>
    </source>
</evidence>
<dbReference type="Proteomes" id="UP000197068">
    <property type="component" value="Unassembled WGS sequence"/>
</dbReference>
<organism evidence="1 2">
    <name type="scientific">Colwellia marinimaniae</name>
    <dbReference type="NCBI Taxonomy" id="1513592"/>
    <lineage>
        <taxon>Bacteria</taxon>
        <taxon>Pseudomonadati</taxon>
        <taxon>Pseudomonadota</taxon>
        <taxon>Gammaproteobacteria</taxon>
        <taxon>Alteromonadales</taxon>
        <taxon>Colwelliaceae</taxon>
        <taxon>Colwellia</taxon>
    </lineage>
</organism>
<dbReference type="RefSeq" id="WP_057180197.1">
    <property type="nucleotide sequence ID" value="NZ_BDQM01000013.1"/>
</dbReference>
<dbReference type="SUPFAM" id="SSF160214">
    <property type="entry name" value="FlaG-like"/>
    <property type="match status" value="1"/>
</dbReference>